<dbReference type="Pfam" id="PF25989">
    <property type="entry name" value="YknX_C"/>
    <property type="match status" value="1"/>
</dbReference>
<feature type="domain" description="Multidrug resistance protein MdtA-like barrel-sandwich hybrid" evidence="2">
    <location>
        <begin position="59"/>
        <end position="185"/>
    </location>
</feature>
<gene>
    <name evidence="5" type="ORF">K5I29_05465</name>
</gene>
<dbReference type="InterPro" id="IPR006143">
    <property type="entry name" value="RND_pump_MFP"/>
</dbReference>
<dbReference type="InterPro" id="IPR058625">
    <property type="entry name" value="MdtA-like_BSH"/>
</dbReference>
<dbReference type="PANTHER" id="PTHR30158:SF23">
    <property type="entry name" value="MULTIDRUG RESISTANCE PROTEIN MEXA"/>
    <property type="match status" value="1"/>
</dbReference>
<dbReference type="Gene3D" id="2.40.50.100">
    <property type="match status" value="1"/>
</dbReference>
<dbReference type="SUPFAM" id="SSF111369">
    <property type="entry name" value="HlyD-like secretion proteins"/>
    <property type="match status" value="1"/>
</dbReference>
<dbReference type="EMBL" id="CP081495">
    <property type="protein sequence ID" value="UYW02347.1"/>
    <property type="molecule type" value="Genomic_DNA"/>
</dbReference>
<name>A0ABY6M1A7_9FLAO</name>
<reference evidence="5" key="1">
    <citation type="submission" date="2021-08" db="EMBL/GenBank/DDBJ databases">
        <title>Flavobacterium sp. strain CC-SYL302.</title>
        <authorList>
            <person name="Lin S.-Y."/>
            <person name="Lee T.-H."/>
            <person name="Young C.-C."/>
        </authorList>
    </citation>
    <scope>NUCLEOTIDE SEQUENCE</scope>
    <source>
        <strain evidence="5">CC-SYL302</strain>
    </source>
</reference>
<feature type="domain" description="YknX-like C-terminal permuted SH3-like" evidence="4">
    <location>
        <begin position="285"/>
        <end position="354"/>
    </location>
</feature>
<dbReference type="Pfam" id="PF25944">
    <property type="entry name" value="Beta-barrel_RND"/>
    <property type="match status" value="1"/>
</dbReference>
<evidence type="ECO:0000259" key="2">
    <source>
        <dbReference type="Pfam" id="PF25917"/>
    </source>
</evidence>
<evidence type="ECO:0000259" key="4">
    <source>
        <dbReference type="Pfam" id="PF25989"/>
    </source>
</evidence>
<dbReference type="Gene3D" id="2.40.420.20">
    <property type="match status" value="1"/>
</dbReference>
<sequence>MIKKTFVLITLFGTLTFVSCNKTAEQPQPAPLALQAITVTQAPAQVNLEFPTKIEGLKNIEIRPKANGFIKEIYVDEGQSVKKGQLLFKLETDVLTQDASAAKAAIEAAQVEVDRLTPLVEKGIVGSVLLEAAKARLAQTKATYSGIVANINYANVVAPTDGVIGALPYKPGALVSSTINPPLTTISDTKQVRAYFNLNEKQMIAFAKNVPGASTPEKIKNAPAVQLRLVDNSIFSESGKIAAIEGLIDANTGTTRLRADFNNPDAILRSGSSGTIIFPVSYENVLVIPQKAVLDLQGKNLVYVVDKDGIAQSRTVEILNQTDREYIIASGLEVGDVIVTEGLAKVRDGQPVTVTLSSKNDN</sequence>
<protein>
    <submittedName>
        <fullName evidence="5">Efflux RND transporter periplasmic adaptor subunit</fullName>
    </submittedName>
</protein>
<proteinExistence type="inferred from homology"/>
<dbReference type="Proteomes" id="UP001163328">
    <property type="component" value="Chromosome"/>
</dbReference>
<dbReference type="PANTHER" id="PTHR30158">
    <property type="entry name" value="ACRA/E-RELATED COMPONENT OF DRUG EFFLUX TRANSPORTER"/>
    <property type="match status" value="1"/>
</dbReference>
<dbReference type="RefSeq" id="WP_264434894.1">
    <property type="nucleotide sequence ID" value="NZ_CP081495.1"/>
</dbReference>
<accession>A0ABY6M1A7</accession>
<evidence type="ECO:0000313" key="5">
    <source>
        <dbReference type="EMBL" id="UYW02347.1"/>
    </source>
</evidence>
<feature type="domain" description="Multidrug resistance protein MdtA-like beta-barrel" evidence="3">
    <location>
        <begin position="221"/>
        <end position="271"/>
    </location>
</feature>
<dbReference type="InterPro" id="IPR058637">
    <property type="entry name" value="YknX-like_C"/>
</dbReference>
<dbReference type="Gene3D" id="1.10.287.470">
    <property type="entry name" value="Helix hairpin bin"/>
    <property type="match status" value="1"/>
</dbReference>
<organism evidence="5 6">
    <name type="scientific">Flavobacterium agricola</name>
    <dbReference type="NCBI Taxonomy" id="2870839"/>
    <lineage>
        <taxon>Bacteria</taxon>
        <taxon>Pseudomonadati</taxon>
        <taxon>Bacteroidota</taxon>
        <taxon>Flavobacteriia</taxon>
        <taxon>Flavobacteriales</taxon>
        <taxon>Flavobacteriaceae</taxon>
        <taxon>Flavobacterium</taxon>
    </lineage>
</organism>
<dbReference type="PROSITE" id="PS51257">
    <property type="entry name" value="PROKAR_LIPOPROTEIN"/>
    <property type="match status" value="1"/>
</dbReference>
<evidence type="ECO:0000313" key="6">
    <source>
        <dbReference type="Proteomes" id="UP001163328"/>
    </source>
</evidence>
<evidence type="ECO:0000256" key="1">
    <source>
        <dbReference type="ARBA" id="ARBA00009477"/>
    </source>
</evidence>
<evidence type="ECO:0000259" key="3">
    <source>
        <dbReference type="Pfam" id="PF25944"/>
    </source>
</evidence>
<dbReference type="NCBIfam" id="TIGR01730">
    <property type="entry name" value="RND_mfp"/>
    <property type="match status" value="1"/>
</dbReference>
<dbReference type="Pfam" id="PF25917">
    <property type="entry name" value="BSH_RND"/>
    <property type="match status" value="1"/>
</dbReference>
<dbReference type="Gene3D" id="2.40.30.170">
    <property type="match status" value="1"/>
</dbReference>
<dbReference type="InterPro" id="IPR058626">
    <property type="entry name" value="MdtA-like_b-barrel"/>
</dbReference>
<dbReference type="PRINTS" id="PR01490">
    <property type="entry name" value="RTXTOXIND"/>
</dbReference>
<keyword evidence="6" id="KW-1185">Reference proteome</keyword>
<comment type="similarity">
    <text evidence="1">Belongs to the membrane fusion protein (MFP) (TC 8.A.1) family.</text>
</comment>